<reference evidence="8" key="1">
    <citation type="journal article" date="2016" name="Nat. Genet.">
        <title>A high-quality carrot genome assembly provides new insights into carotenoid accumulation and asterid genome evolution.</title>
        <authorList>
            <person name="Iorizzo M."/>
            <person name="Ellison S."/>
            <person name="Senalik D."/>
            <person name="Zeng P."/>
            <person name="Satapoomin P."/>
            <person name="Huang J."/>
            <person name="Bowman M."/>
            <person name="Iovene M."/>
            <person name="Sanseverino W."/>
            <person name="Cavagnaro P."/>
            <person name="Yildiz M."/>
            <person name="Macko-Podgorni A."/>
            <person name="Moranska E."/>
            <person name="Grzebelus E."/>
            <person name="Grzebelus D."/>
            <person name="Ashrafi H."/>
            <person name="Zheng Z."/>
            <person name="Cheng S."/>
            <person name="Spooner D."/>
            <person name="Van Deynze A."/>
            <person name="Simon P."/>
        </authorList>
    </citation>
    <scope>NUCLEOTIDE SEQUENCE</scope>
    <source>
        <tissue evidence="8">Leaf</tissue>
    </source>
</reference>
<evidence type="ECO:0000256" key="3">
    <source>
        <dbReference type="ARBA" id="ARBA00022771"/>
    </source>
</evidence>
<evidence type="ECO:0000256" key="1">
    <source>
        <dbReference type="ARBA" id="ARBA00004123"/>
    </source>
</evidence>
<keyword evidence="2" id="KW-0479">Metal-binding</keyword>
<dbReference type="Gene3D" id="3.40.630.30">
    <property type="match status" value="1"/>
</dbReference>
<dbReference type="GO" id="GO:0042393">
    <property type="term" value="F:histone binding"/>
    <property type="evidence" value="ECO:0007669"/>
    <property type="project" value="TreeGrafter"/>
</dbReference>
<gene>
    <name evidence="8" type="ORF">DCAR_0625485</name>
</gene>
<dbReference type="Proteomes" id="UP000077755">
    <property type="component" value="Chromosome 6"/>
</dbReference>
<dbReference type="InterPro" id="IPR016181">
    <property type="entry name" value="Acyl_CoA_acyltransferase"/>
</dbReference>
<evidence type="ECO:0000313" key="9">
    <source>
        <dbReference type="Proteomes" id="UP000077755"/>
    </source>
</evidence>
<keyword evidence="5" id="KW-0539">Nucleus</keyword>
<evidence type="ECO:0000259" key="6">
    <source>
        <dbReference type="Pfam" id="PF16135"/>
    </source>
</evidence>
<sequence>MGQEELSAVYSGDNESYNNFRFKLRRCGLKWVPIMTVWEPCTKKRAKQGLKDIITEKDSSTEENLSNEHRQDAILGRSCSSQFVLENQSHASLTVVGKINYTCSKKREYNNQISAIPAGQSVGTSFVDEIINCVRIFFFLADNCLTNVEELLSTGILEGARVKYVSTSGNVKLLGIIKDGGYQCSCSICTMSKVLSAHEFELHAGGKSRNPHNHIYLDNGNSIYRIIEELWTTPLNMLEEVIKRVAGSSVNEEQLWTWKASLHQNKKLAKSYEDCNRKFLGMNNSSTGSSCSYRVHMFALYAMLPGLGLKYPTWIRVLVTNALHSLLFSPGGLQDGTILKYCVKEKVLRMGYKQEKGVICCCCGTKFSPSDFEKHAKHSRKRQPYNYIFTTNGHTLHNIAVDLLEGKSIESIVPSSSDDKCAVCRVAGGLVCDGCSRAHRPVCFRLEVPTRDWHCPNCTKNIGHGGRDPSPVNLHPHQVVMQPVYQPGDFNRFPIENLFLCDEIFGIAASRCLDSQTAHNFIGPICAKQYHVACCLADGSYEIIKSPKDIWFCCCDCKRIHLTMQSRLKGNKGLALNKKLIVDGAANSLHCQILSVKSSTTEDSRLLCKAATLFNVCFKKNISEWESRQIFCVVLIVDSMVASVGVLRIISGEIAELPVVATTKRYRGKGYFRALFSCIEHLLVSVNVKRIILPATKDAETMWTRKFGFEKLSVEKLSEYTRDYQFTMFWEASMLEKVLDAPNCESKLAQPTSQVADSSIALDMEE</sequence>
<evidence type="ECO:0000256" key="2">
    <source>
        <dbReference type="ARBA" id="ARBA00022723"/>
    </source>
</evidence>
<proteinExistence type="predicted"/>
<organism evidence="8 9">
    <name type="scientific">Daucus carota subsp. sativus</name>
    <name type="common">Carrot</name>
    <dbReference type="NCBI Taxonomy" id="79200"/>
    <lineage>
        <taxon>Eukaryota</taxon>
        <taxon>Viridiplantae</taxon>
        <taxon>Streptophyta</taxon>
        <taxon>Embryophyta</taxon>
        <taxon>Tracheophyta</taxon>
        <taxon>Spermatophyta</taxon>
        <taxon>Magnoliopsida</taxon>
        <taxon>eudicotyledons</taxon>
        <taxon>Gunneridae</taxon>
        <taxon>Pentapetalae</taxon>
        <taxon>asterids</taxon>
        <taxon>campanulids</taxon>
        <taxon>Apiales</taxon>
        <taxon>Apiaceae</taxon>
        <taxon>Apioideae</taxon>
        <taxon>Scandiceae</taxon>
        <taxon>Daucinae</taxon>
        <taxon>Daucus</taxon>
        <taxon>Daucus sect. Daucus</taxon>
    </lineage>
</organism>
<feature type="domain" description="Tify" evidence="6">
    <location>
        <begin position="175"/>
        <end position="229"/>
    </location>
</feature>
<evidence type="ECO:0000256" key="4">
    <source>
        <dbReference type="ARBA" id="ARBA00022833"/>
    </source>
</evidence>
<dbReference type="GO" id="GO:0008270">
    <property type="term" value="F:zinc ion binding"/>
    <property type="evidence" value="ECO:0007669"/>
    <property type="project" value="UniProtKB-KW"/>
</dbReference>
<accession>A0AAF0XFE2</accession>
<dbReference type="Pfam" id="PF16135">
    <property type="entry name" value="TDBD"/>
    <property type="match status" value="2"/>
</dbReference>
<dbReference type="EMBL" id="CP093348">
    <property type="protein sequence ID" value="WOH06062.1"/>
    <property type="molecule type" value="Genomic_DNA"/>
</dbReference>
<keyword evidence="9" id="KW-1185">Reference proteome</keyword>
<dbReference type="SUPFAM" id="SSF57903">
    <property type="entry name" value="FYVE/PHD zinc finger"/>
    <property type="match status" value="1"/>
</dbReference>
<feature type="domain" description="Tify" evidence="6">
    <location>
        <begin position="355"/>
        <end position="401"/>
    </location>
</feature>
<dbReference type="InterPro" id="IPR013083">
    <property type="entry name" value="Znf_RING/FYVE/PHD"/>
</dbReference>
<name>A0AAF0XFE2_DAUCS</name>
<protein>
    <recommendedName>
        <fullName evidence="10">PHD-type domain-containing protein</fullName>
    </recommendedName>
</protein>
<dbReference type="PANTHER" id="PTHR47025">
    <property type="entry name" value="AUTOIMMUNE REGULATOR"/>
    <property type="match status" value="1"/>
</dbReference>
<dbReference type="InterPro" id="IPR011011">
    <property type="entry name" value="Znf_FYVE_PHD"/>
</dbReference>
<feature type="domain" description="Increased DNA methylation 1 C-terminal" evidence="7">
    <location>
        <begin position="616"/>
        <end position="737"/>
    </location>
</feature>
<evidence type="ECO:0000313" key="8">
    <source>
        <dbReference type="EMBL" id="WOH06062.1"/>
    </source>
</evidence>
<reference evidence="8" key="2">
    <citation type="submission" date="2022-03" db="EMBL/GenBank/DDBJ databases">
        <title>Draft title - Genomic analysis of global carrot germplasm unveils the trajectory of domestication and the origin of high carotenoid orange carrot.</title>
        <authorList>
            <person name="Iorizzo M."/>
            <person name="Ellison S."/>
            <person name="Senalik D."/>
            <person name="Macko-Podgorni A."/>
            <person name="Grzebelus D."/>
            <person name="Bostan H."/>
            <person name="Rolling W."/>
            <person name="Curaba J."/>
            <person name="Simon P."/>
        </authorList>
    </citation>
    <scope>NUCLEOTIDE SEQUENCE</scope>
    <source>
        <tissue evidence="8">Leaf</tissue>
    </source>
</reference>
<dbReference type="InterPro" id="IPR056511">
    <property type="entry name" value="IDM1_C"/>
</dbReference>
<evidence type="ECO:0008006" key="10">
    <source>
        <dbReference type="Google" id="ProtNLM"/>
    </source>
</evidence>
<dbReference type="GO" id="GO:0045944">
    <property type="term" value="P:positive regulation of transcription by RNA polymerase II"/>
    <property type="evidence" value="ECO:0007669"/>
    <property type="project" value="TreeGrafter"/>
</dbReference>
<dbReference type="Pfam" id="PF23209">
    <property type="entry name" value="IDM1_C"/>
    <property type="match status" value="1"/>
</dbReference>
<evidence type="ECO:0000259" key="7">
    <source>
        <dbReference type="Pfam" id="PF23209"/>
    </source>
</evidence>
<evidence type="ECO:0000256" key="5">
    <source>
        <dbReference type="ARBA" id="ARBA00023242"/>
    </source>
</evidence>
<dbReference type="InterPro" id="IPR032308">
    <property type="entry name" value="TDBD"/>
</dbReference>
<keyword evidence="4" id="KW-0862">Zinc</keyword>
<dbReference type="GO" id="GO:0005634">
    <property type="term" value="C:nucleus"/>
    <property type="evidence" value="ECO:0007669"/>
    <property type="project" value="UniProtKB-SubCell"/>
</dbReference>
<dbReference type="SUPFAM" id="SSF55729">
    <property type="entry name" value="Acyl-CoA N-acyltransferases (Nat)"/>
    <property type="match status" value="1"/>
</dbReference>
<dbReference type="GO" id="GO:0000977">
    <property type="term" value="F:RNA polymerase II transcription regulatory region sequence-specific DNA binding"/>
    <property type="evidence" value="ECO:0007669"/>
    <property type="project" value="TreeGrafter"/>
</dbReference>
<dbReference type="GO" id="GO:0003682">
    <property type="term" value="F:chromatin binding"/>
    <property type="evidence" value="ECO:0007669"/>
    <property type="project" value="TreeGrafter"/>
</dbReference>
<dbReference type="AlphaFoldDB" id="A0AAF0XFE2"/>
<dbReference type="Gene3D" id="3.30.40.10">
    <property type="entry name" value="Zinc/RING finger domain, C3HC4 (zinc finger)"/>
    <property type="match status" value="1"/>
</dbReference>
<dbReference type="PANTHER" id="PTHR47025:SF7">
    <property type="entry name" value="ACYL-COA N-ACYLTRANSFERASE WITH RING_FYVE_PHD-TYPE ZINC FINGER DOMAIN-CONTAINING PROTEIN"/>
    <property type="match status" value="1"/>
</dbReference>
<keyword evidence="3" id="KW-0863">Zinc-finger</keyword>
<comment type="subcellular location">
    <subcellularLocation>
        <location evidence="1">Nucleus</location>
    </subcellularLocation>
</comment>